<keyword evidence="3" id="KW-1185">Reference proteome</keyword>
<dbReference type="AlphaFoldDB" id="A0A078B795"/>
<proteinExistence type="predicted"/>
<dbReference type="InParanoid" id="A0A078B795"/>
<reference evidence="2 3" key="1">
    <citation type="submission" date="2014-06" db="EMBL/GenBank/DDBJ databases">
        <authorList>
            <person name="Swart Estienne"/>
        </authorList>
    </citation>
    <scope>NUCLEOTIDE SEQUENCE [LARGE SCALE GENOMIC DNA]</scope>
    <source>
        <strain evidence="2 3">130c</strain>
    </source>
</reference>
<protein>
    <submittedName>
        <fullName evidence="2">Uncharacterized protein</fullName>
    </submittedName>
</protein>
<feature type="region of interest" description="Disordered" evidence="1">
    <location>
        <begin position="1"/>
        <end position="37"/>
    </location>
</feature>
<feature type="compositionally biased region" description="Polar residues" evidence="1">
    <location>
        <begin position="1"/>
        <end position="11"/>
    </location>
</feature>
<name>A0A078B795_STYLE</name>
<accession>A0A078B795</accession>
<evidence type="ECO:0000313" key="3">
    <source>
        <dbReference type="Proteomes" id="UP000039865"/>
    </source>
</evidence>
<sequence length="438" mass="52178">MGCCISANQHRPGNGGGQVVNNRPGAGQILPPEPTKIKQPRKINDQLTNDQKKFIIEFQPKYVWDHRALYKIFANYPKTNHMTIVLDRRLGFSQEKYQDSIDQKTILHTKYELKQAQNDLVVLKLSFNQQCKFKNLSQTLAETHPTLNNNEQMIKNILRKMIDFLDDNQHMNACFNFNPDQILVFKDEDNQNMVLQPQILIEMDDEKQDKNEVLKVRWNITIDKIDREKIEGDTIQLQNKLSLALLMYHIETDGFVPYTLPKQYVEILTNIEKRTKYLASFQINNEPIYFKFLIQNILKPYHQLQKELQKVPSNNNDKKYEKSRILDQVYTKRVQQIFIDEILQIYASIQNQERQQRLVELFMNQVRLNNEVELTVDEIDQILKVIDLDQEHLNQKFEKFRTNEVQNKLRIVNKRVFYLQILSWIETFDKIESYRNKL</sequence>
<evidence type="ECO:0000256" key="1">
    <source>
        <dbReference type="SAM" id="MobiDB-lite"/>
    </source>
</evidence>
<dbReference type="EMBL" id="CCKQ01017537">
    <property type="protein sequence ID" value="CDW89428.1"/>
    <property type="molecule type" value="Genomic_DNA"/>
</dbReference>
<dbReference type="Proteomes" id="UP000039865">
    <property type="component" value="Unassembled WGS sequence"/>
</dbReference>
<evidence type="ECO:0000313" key="2">
    <source>
        <dbReference type="EMBL" id="CDW89428.1"/>
    </source>
</evidence>
<gene>
    <name evidence="2" type="primary">Contig7250.g7754</name>
    <name evidence="2" type="ORF">STYLEM_18561</name>
</gene>
<organism evidence="2 3">
    <name type="scientific">Stylonychia lemnae</name>
    <name type="common">Ciliate</name>
    <dbReference type="NCBI Taxonomy" id="5949"/>
    <lineage>
        <taxon>Eukaryota</taxon>
        <taxon>Sar</taxon>
        <taxon>Alveolata</taxon>
        <taxon>Ciliophora</taxon>
        <taxon>Intramacronucleata</taxon>
        <taxon>Spirotrichea</taxon>
        <taxon>Stichotrichia</taxon>
        <taxon>Sporadotrichida</taxon>
        <taxon>Oxytrichidae</taxon>
        <taxon>Stylonychinae</taxon>
        <taxon>Stylonychia</taxon>
    </lineage>
</organism>